<name>A0A8H5C7S8_9AGAR</name>
<dbReference type="Pfam" id="PF12937">
    <property type="entry name" value="F-box-like"/>
    <property type="match status" value="1"/>
</dbReference>
<evidence type="ECO:0000259" key="1">
    <source>
        <dbReference type="Pfam" id="PF12937"/>
    </source>
</evidence>
<dbReference type="OrthoDB" id="3217549at2759"/>
<dbReference type="Gene3D" id="1.20.1280.50">
    <property type="match status" value="1"/>
</dbReference>
<reference evidence="2 3" key="1">
    <citation type="journal article" date="2020" name="ISME J.">
        <title>Uncovering the hidden diversity of litter-decomposition mechanisms in mushroom-forming fungi.</title>
        <authorList>
            <person name="Floudas D."/>
            <person name="Bentzer J."/>
            <person name="Ahren D."/>
            <person name="Johansson T."/>
            <person name="Persson P."/>
            <person name="Tunlid A."/>
        </authorList>
    </citation>
    <scope>NUCLEOTIDE SEQUENCE [LARGE SCALE GENOMIC DNA]</scope>
    <source>
        <strain evidence="2 3">CBS 291.85</strain>
    </source>
</reference>
<gene>
    <name evidence="2" type="ORF">D9758_014495</name>
</gene>
<sequence>MSSDKNHEVMDPNTTLHSLRGLPCPLRVRSARALLKDARKEVEGCIEKMRRSGGGAIAQREHDRLVVLVDELLGCISPIRRLPPELLELIFSFSCYKDSELYACLIPVPMRLAQVCGQWHRLAHSMSELWTSMIISLGLRDGRGLRSDIFKARLDLFLQLSRERPLRISLSIQTQSPLAEHVLQTLSGHSPRWVSLDLKCIASLLVNRNFPNVKGNLPLLKDLKVKYWPDNRSILACTVFDDLPNIEEVIIGEDVFTGHSVAYIAKNSLSHLILTHNGNPRPAIFGRGPFRLTALQLIAKYAGNPNQTVISIGNPLLIPNVKSASMYASLSPILGLLALPRLIQLEIDGGPGYILLRGAKFIMPFLNRSSSHITSFSLLNIGIRIDHLVEMIKALPNLSSLTLHETRALFDRNSWPHKDRAIFNHRFFKYLTVDDTKPSLSTVLPHLRELDLQFDANQFPKDAFLKMLHSRRRVGVNARLGVDNLTSVTVRIYGGHYVYPFLRSCWESFEELRAAGLRVIEVVKDEVVDQGSRPREIYGGDA</sequence>
<evidence type="ECO:0000313" key="3">
    <source>
        <dbReference type="Proteomes" id="UP000559256"/>
    </source>
</evidence>
<evidence type="ECO:0000313" key="2">
    <source>
        <dbReference type="EMBL" id="KAF5336279.1"/>
    </source>
</evidence>
<dbReference type="AlphaFoldDB" id="A0A8H5C7S8"/>
<dbReference type="SUPFAM" id="SSF81383">
    <property type="entry name" value="F-box domain"/>
    <property type="match status" value="1"/>
</dbReference>
<keyword evidence="3" id="KW-1185">Reference proteome</keyword>
<feature type="domain" description="F-box" evidence="1">
    <location>
        <begin position="79"/>
        <end position="134"/>
    </location>
</feature>
<organism evidence="2 3">
    <name type="scientific">Tetrapyrgos nigripes</name>
    <dbReference type="NCBI Taxonomy" id="182062"/>
    <lineage>
        <taxon>Eukaryota</taxon>
        <taxon>Fungi</taxon>
        <taxon>Dikarya</taxon>
        <taxon>Basidiomycota</taxon>
        <taxon>Agaricomycotina</taxon>
        <taxon>Agaricomycetes</taxon>
        <taxon>Agaricomycetidae</taxon>
        <taxon>Agaricales</taxon>
        <taxon>Marasmiineae</taxon>
        <taxon>Marasmiaceae</taxon>
        <taxon>Tetrapyrgos</taxon>
    </lineage>
</organism>
<dbReference type="EMBL" id="JAACJM010000228">
    <property type="protein sequence ID" value="KAF5336279.1"/>
    <property type="molecule type" value="Genomic_DNA"/>
</dbReference>
<dbReference type="InterPro" id="IPR001810">
    <property type="entry name" value="F-box_dom"/>
</dbReference>
<accession>A0A8H5C7S8</accession>
<dbReference type="SUPFAM" id="SSF52047">
    <property type="entry name" value="RNI-like"/>
    <property type="match status" value="1"/>
</dbReference>
<dbReference type="InterPro" id="IPR036047">
    <property type="entry name" value="F-box-like_dom_sf"/>
</dbReference>
<comment type="caution">
    <text evidence="2">The sequence shown here is derived from an EMBL/GenBank/DDBJ whole genome shotgun (WGS) entry which is preliminary data.</text>
</comment>
<dbReference type="Proteomes" id="UP000559256">
    <property type="component" value="Unassembled WGS sequence"/>
</dbReference>
<proteinExistence type="predicted"/>
<protein>
    <recommendedName>
        <fullName evidence="1">F-box domain-containing protein</fullName>
    </recommendedName>
</protein>